<dbReference type="PANTHER" id="PTHR36222:SF1">
    <property type="entry name" value="SERINE PROTEASE INHIBITOR RV3364C"/>
    <property type="match status" value="1"/>
</dbReference>
<dbReference type="AlphaFoldDB" id="A0A9W6QUX2"/>
<sequence length="123" mass="12814">MADSITTSELDRLLDDLVNRVAGAQRAVVLSADGLPVGWSQDLPVGEAEHLSAVVSGFQSLARGTARHLGGGNVRQTVVEMDNAFLVFTAAGQGRCLALITASNADIGTAAYEMNLLVQKMAS</sequence>
<dbReference type="Pfam" id="PF03259">
    <property type="entry name" value="Robl_LC7"/>
    <property type="match status" value="1"/>
</dbReference>
<name>A0A9W6QUX2_9PSEU</name>
<evidence type="ECO:0000259" key="1">
    <source>
        <dbReference type="SMART" id="SM00960"/>
    </source>
</evidence>
<dbReference type="EMBL" id="BSTI01000002">
    <property type="protein sequence ID" value="GLY64609.1"/>
    <property type="molecule type" value="Genomic_DNA"/>
</dbReference>
<accession>A0A9W6QUX2</accession>
<dbReference type="InterPro" id="IPR004942">
    <property type="entry name" value="Roadblock/LAMTOR2_dom"/>
</dbReference>
<evidence type="ECO:0000313" key="2">
    <source>
        <dbReference type="EMBL" id="GLY64609.1"/>
    </source>
</evidence>
<dbReference type="RefSeq" id="WP_043841015.1">
    <property type="nucleotide sequence ID" value="NZ_BSTI01000002.1"/>
</dbReference>
<protein>
    <submittedName>
        <fullName evidence="2">Dynein regulation protein LC7</fullName>
    </submittedName>
</protein>
<gene>
    <name evidence="2" type="ORF">Atai01_12280</name>
</gene>
<dbReference type="SMART" id="SM00960">
    <property type="entry name" value="Robl_LC7"/>
    <property type="match status" value="1"/>
</dbReference>
<dbReference type="Gene3D" id="3.30.450.30">
    <property type="entry name" value="Dynein light chain 2a, cytoplasmic"/>
    <property type="match status" value="1"/>
</dbReference>
<dbReference type="Proteomes" id="UP001165136">
    <property type="component" value="Unassembled WGS sequence"/>
</dbReference>
<dbReference type="SUPFAM" id="SSF103196">
    <property type="entry name" value="Roadblock/LC7 domain"/>
    <property type="match status" value="1"/>
</dbReference>
<evidence type="ECO:0000313" key="3">
    <source>
        <dbReference type="Proteomes" id="UP001165136"/>
    </source>
</evidence>
<comment type="caution">
    <text evidence="2">The sequence shown here is derived from an EMBL/GenBank/DDBJ whole genome shotgun (WGS) entry which is preliminary data.</text>
</comment>
<keyword evidence="3" id="KW-1185">Reference proteome</keyword>
<dbReference type="InterPro" id="IPR053141">
    <property type="entry name" value="Mycobact_SerProt_Inhib_Rv3364c"/>
</dbReference>
<organism evidence="2 3">
    <name type="scientific">Amycolatopsis taiwanensis</name>
    <dbReference type="NCBI Taxonomy" id="342230"/>
    <lineage>
        <taxon>Bacteria</taxon>
        <taxon>Bacillati</taxon>
        <taxon>Actinomycetota</taxon>
        <taxon>Actinomycetes</taxon>
        <taxon>Pseudonocardiales</taxon>
        <taxon>Pseudonocardiaceae</taxon>
        <taxon>Amycolatopsis</taxon>
    </lineage>
</organism>
<proteinExistence type="predicted"/>
<reference evidence="2" key="1">
    <citation type="submission" date="2023-03" db="EMBL/GenBank/DDBJ databases">
        <title>Amycolatopsis taiwanensis NBRC 103393.</title>
        <authorList>
            <person name="Ichikawa N."/>
            <person name="Sato H."/>
            <person name="Tonouchi N."/>
        </authorList>
    </citation>
    <scope>NUCLEOTIDE SEQUENCE</scope>
    <source>
        <strain evidence="2">NBRC 103393</strain>
    </source>
</reference>
<dbReference type="PANTHER" id="PTHR36222">
    <property type="entry name" value="SERINE PROTEASE INHIBITOR RV3364C"/>
    <property type="match status" value="1"/>
</dbReference>
<feature type="domain" description="Roadblock/LAMTOR2" evidence="1">
    <location>
        <begin position="11"/>
        <end position="101"/>
    </location>
</feature>